<keyword evidence="2" id="KW-1185">Reference proteome</keyword>
<dbReference type="OrthoDB" id="5145520at2"/>
<gene>
    <name evidence="1" type="ORF">GCM10017566_28850</name>
</gene>
<organism evidence="1 2">
    <name type="scientific">Amycolatopsis bartoniae</name>
    <dbReference type="NCBI Taxonomy" id="941986"/>
    <lineage>
        <taxon>Bacteria</taxon>
        <taxon>Bacillati</taxon>
        <taxon>Actinomycetota</taxon>
        <taxon>Actinomycetes</taxon>
        <taxon>Pseudonocardiales</taxon>
        <taxon>Pseudonocardiaceae</taxon>
        <taxon>Amycolatopsis</taxon>
    </lineage>
</organism>
<comment type="caution">
    <text evidence="1">The sequence shown here is derived from an EMBL/GenBank/DDBJ whole genome shotgun (WGS) entry which is preliminary data.</text>
</comment>
<accession>A0A8H9M551</accession>
<dbReference type="RefSeq" id="WP_145933961.1">
    <property type="nucleotide sequence ID" value="NZ_BNAV01000003.1"/>
</dbReference>
<dbReference type="AlphaFoldDB" id="A0A8H9M551"/>
<dbReference type="EMBL" id="BNAV01000003">
    <property type="protein sequence ID" value="GHF53666.1"/>
    <property type="molecule type" value="Genomic_DNA"/>
</dbReference>
<proteinExistence type="predicted"/>
<evidence type="ECO:0000313" key="2">
    <source>
        <dbReference type="Proteomes" id="UP000658656"/>
    </source>
</evidence>
<reference evidence="1" key="1">
    <citation type="journal article" date="2014" name="Int. J. Syst. Evol. Microbiol.">
        <title>Complete genome sequence of Corynebacterium casei LMG S-19264T (=DSM 44701T), isolated from a smear-ripened cheese.</title>
        <authorList>
            <consortium name="US DOE Joint Genome Institute (JGI-PGF)"/>
            <person name="Walter F."/>
            <person name="Albersmeier A."/>
            <person name="Kalinowski J."/>
            <person name="Ruckert C."/>
        </authorList>
    </citation>
    <scope>NUCLEOTIDE SEQUENCE</scope>
    <source>
        <strain evidence="1">CGMCC 4.7679</strain>
    </source>
</reference>
<protein>
    <submittedName>
        <fullName evidence="1">Uncharacterized protein</fullName>
    </submittedName>
</protein>
<evidence type="ECO:0000313" key="1">
    <source>
        <dbReference type="EMBL" id="GHF53666.1"/>
    </source>
</evidence>
<sequence length="187" mass="21194">MEDDPVERYTRLLRTLPKPREPPMVGATLFELAAQEYRLSRPGASLVEFDQAGATYLFDLASEEDQEERTVAAWAVSPAGARARDTAYQRMYPMPPTPDEAPVDRGHLVPHRSGGLFGPNIFRQDRALNRGWSPEGRAYRTLERLAAVPGAFFFGRLLYDDETSYPTHIELVVLRGDDLRAARFRNR</sequence>
<name>A0A8H9M551_9PSEU</name>
<dbReference type="Proteomes" id="UP000658656">
    <property type="component" value="Unassembled WGS sequence"/>
</dbReference>
<reference evidence="1" key="2">
    <citation type="submission" date="2020-09" db="EMBL/GenBank/DDBJ databases">
        <authorList>
            <person name="Sun Q."/>
            <person name="Zhou Y."/>
        </authorList>
    </citation>
    <scope>NUCLEOTIDE SEQUENCE</scope>
    <source>
        <strain evidence="1">CGMCC 4.7679</strain>
    </source>
</reference>